<sequence length="208" mass="23763">MAWNRMAEWDMGMELEGIRGKLALETELLLLLIGNSLNRNRIDFRETERSLCPSLTHWINSRAWGLGIEPIYNIDSDELEAELEAKSVDIQSDVNVEDGVNVETEDRVNVIPSSSSAPLEPFIGMVFEEVEDAQAFYNTYARRQGFAIRTNHIRLSKDDKTRCAVDYVCTREGFRRVSQTDTDRIMLEPAETKIGCKAIMRIKKDGEK</sequence>
<organism evidence="2 3">
    <name type="scientific">Juglans regia</name>
    <name type="common">English walnut</name>
    <dbReference type="NCBI Taxonomy" id="51240"/>
    <lineage>
        <taxon>Eukaryota</taxon>
        <taxon>Viridiplantae</taxon>
        <taxon>Streptophyta</taxon>
        <taxon>Embryophyta</taxon>
        <taxon>Tracheophyta</taxon>
        <taxon>Spermatophyta</taxon>
        <taxon>Magnoliopsida</taxon>
        <taxon>eudicotyledons</taxon>
        <taxon>Gunneridae</taxon>
        <taxon>Pentapetalae</taxon>
        <taxon>rosids</taxon>
        <taxon>fabids</taxon>
        <taxon>Fagales</taxon>
        <taxon>Juglandaceae</taxon>
        <taxon>Juglans</taxon>
    </lineage>
</organism>
<dbReference type="KEGG" id="jre:118344241"/>
<evidence type="ECO:0000259" key="1">
    <source>
        <dbReference type="Pfam" id="PF03101"/>
    </source>
</evidence>
<dbReference type="Proteomes" id="UP000235220">
    <property type="component" value="Chromosome 13"/>
</dbReference>
<dbReference type="Pfam" id="PF03101">
    <property type="entry name" value="FAR1"/>
    <property type="match status" value="1"/>
</dbReference>
<protein>
    <submittedName>
        <fullName evidence="3">Protein FAR1-RELATED SEQUENCE 5-like</fullName>
    </submittedName>
</protein>
<reference evidence="3" key="1">
    <citation type="submission" date="2025-08" db="UniProtKB">
        <authorList>
            <consortium name="RefSeq"/>
        </authorList>
    </citation>
    <scope>IDENTIFICATION</scope>
    <source>
        <tissue evidence="3">Leaves</tissue>
    </source>
</reference>
<dbReference type="PANTHER" id="PTHR46328">
    <property type="entry name" value="FAR-RED IMPAIRED RESPONSIVE (FAR1) FAMILY PROTEIN-RELATED"/>
    <property type="match status" value="1"/>
</dbReference>
<dbReference type="OrthoDB" id="1747531at2759"/>
<feature type="domain" description="FAR1" evidence="1">
    <location>
        <begin position="136"/>
        <end position="205"/>
    </location>
</feature>
<keyword evidence="2" id="KW-1185">Reference proteome</keyword>
<dbReference type="InParanoid" id="A0A6P9EBW3"/>
<dbReference type="GeneID" id="118344241"/>
<evidence type="ECO:0000313" key="3">
    <source>
        <dbReference type="RefSeq" id="XP_035540272.1"/>
    </source>
</evidence>
<name>A0A6P9EBW3_JUGRE</name>
<proteinExistence type="predicted"/>
<dbReference type="RefSeq" id="XP_035540272.1">
    <property type="nucleotide sequence ID" value="XM_035684379.1"/>
</dbReference>
<evidence type="ECO:0000313" key="2">
    <source>
        <dbReference type="Proteomes" id="UP000235220"/>
    </source>
</evidence>
<dbReference type="AlphaFoldDB" id="A0A6P9EBW3"/>
<dbReference type="PANTHER" id="PTHR46328:SF6">
    <property type="entry name" value="PROTEIN FAR1-RELATED SEQUENCE 5-LIKE"/>
    <property type="match status" value="1"/>
</dbReference>
<dbReference type="InterPro" id="IPR004330">
    <property type="entry name" value="FAR1_DNA_bnd_dom"/>
</dbReference>
<gene>
    <name evidence="3" type="primary">LOC118344241</name>
</gene>
<accession>A0A6P9EBW3</accession>